<dbReference type="Proteomes" id="UP001163328">
    <property type="component" value="Chromosome"/>
</dbReference>
<organism evidence="1 2">
    <name type="scientific">Flavobacterium agricola</name>
    <dbReference type="NCBI Taxonomy" id="2870839"/>
    <lineage>
        <taxon>Bacteria</taxon>
        <taxon>Pseudomonadati</taxon>
        <taxon>Bacteroidota</taxon>
        <taxon>Flavobacteriia</taxon>
        <taxon>Flavobacteriales</taxon>
        <taxon>Flavobacteriaceae</taxon>
        <taxon>Flavobacterium</taxon>
    </lineage>
</organism>
<evidence type="ECO:0000313" key="1">
    <source>
        <dbReference type="EMBL" id="UYW01879.1"/>
    </source>
</evidence>
<proteinExistence type="predicted"/>
<evidence type="ECO:0000313" key="2">
    <source>
        <dbReference type="Proteomes" id="UP001163328"/>
    </source>
</evidence>
<protein>
    <submittedName>
        <fullName evidence="1">Uncharacterized protein</fullName>
    </submittedName>
</protein>
<dbReference type="EMBL" id="CP081495">
    <property type="protein sequence ID" value="UYW01879.1"/>
    <property type="molecule type" value="Genomic_DNA"/>
</dbReference>
<name>A0ABY6M008_9FLAO</name>
<dbReference type="RefSeq" id="WP_264434354.1">
    <property type="nucleotide sequence ID" value="NZ_CP081495.1"/>
</dbReference>
<gene>
    <name evidence="1" type="ORF">K5I29_02880</name>
</gene>
<sequence>MKKWLVYILLSSFILTNTDLIQVLRVPNLMSHFNEHNKLETLSFRTYLADHYWDKNHVDDDADRDNSLPFKSIITSVYYIFNLVTLPNIAKVEVKIPTTYVPHKIRCFKKFHYLSTYLASCWNPPKM</sequence>
<reference evidence="1" key="1">
    <citation type="submission" date="2021-08" db="EMBL/GenBank/DDBJ databases">
        <title>Flavobacterium sp. strain CC-SYL302.</title>
        <authorList>
            <person name="Lin S.-Y."/>
            <person name="Lee T.-H."/>
            <person name="Young C.-C."/>
        </authorList>
    </citation>
    <scope>NUCLEOTIDE SEQUENCE</scope>
    <source>
        <strain evidence="1">CC-SYL302</strain>
    </source>
</reference>
<accession>A0ABY6M008</accession>
<keyword evidence="2" id="KW-1185">Reference proteome</keyword>